<feature type="transmembrane region" description="Helical" evidence="1">
    <location>
        <begin position="42"/>
        <end position="58"/>
    </location>
</feature>
<protein>
    <submittedName>
        <fullName evidence="2">Uncharacterized protein</fullName>
    </submittedName>
</protein>
<proteinExistence type="predicted"/>
<evidence type="ECO:0000313" key="3">
    <source>
        <dbReference type="Proteomes" id="UP001595696"/>
    </source>
</evidence>
<feature type="transmembrane region" description="Helical" evidence="1">
    <location>
        <begin position="65"/>
        <end position="83"/>
    </location>
</feature>
<dbReference type="RefSeq" id="WP_378614597.1">
    <property type="nucleotide sequence ID" value="NZ_JBHSAX010000018.1"/>
</dbReference>
<gene>
    <name evidence="2" type="ORF">ACFO0B_22790</name>
</gene>
<dbReference type="EMBL" id="JBHSAX010000018">
    <property type="protein sequence ID" value="MFC3964823.1"/>
    <property type="molecule type" value="Genomic_DNA"/>
</dbReference>
<sequence>MRLLRGVSGAVAAGVVILALVVLGTAVLAGRRGFPGPGGESLAWHLGLAVVVVVAQVFADRKRGFAVFGAALVVFTAAGWLLWTQWWG</sequence>
<keyword evidence="1" id="KW-0472">Membrane</keyword>
<dbReference type="Proteomes" id="UP001595696">
    <property type="component" value="Unassembled WGS sequence"/>
</dbReference>
<comment type="caution">
    <text evidence="2">The sequence shown here is derived from an EMBL/GenBank/DDBJ whole genome shotgun (WGS) entry which is preliminary data.</text>
</comment>
<keyword evidence="1" id="KW-0812">Transmembrane</keyword>
<evidence type="ECO:0000256" key="1">
    <source>
        <dbReference type="SAM" id="Phobius"/>
    </source>
</evidence>
<feature type="transmembrane region" description="Helical" evidence="1">
    <location>
        <begin position="7"/>
        <end position="30"/>
    </location>
</feature>
<keyword evidence="1" id="KW-1133">Transmembrane helix</keyword>
<keyword evidence="3" id="KW-1185">Reference proteome</keyword>
<reference evidence="3" key="1">
    <citation type="journal article" date="2019" name="Int. J. Syst. Evol. Microbiol.">
        <title>The Global Catalogue of Microorganisms (GCM) 10K type strain sequencing project: providing services to taxonomists for standard genome sequencing and annotation.</title>
        <authorList>
            <consortium name="The Broad Institute Genomics Platform"/>
            <consortium name="The Broad Institute Genome Sequencing Center for Infectious Disease"/>
            <person name="Wu L."/>
            <person name="Ma J."/>
        </authorList>
    </citation>
    <scope>NUCLEOTIDE SEQUENCE [LARGE SCALE GENOMIC DNA]</scope>
    <source>
        <strain evidence="3">CGMCC 4.7330</strain>
    </source>
</reference>
<name>A0ABV8DXY1_9NOCA</name>
<organism evidence="2 3">
    <name type="scientific">Nocardia jiangsuensis</name>
    <dbReference type="NCBI Taxonomy" id="1691563"/>
    <lineage>
        <taxon>Bacteria</taxon>
        <taxon>Bacillati</taxon>
        <taxon>Actinomycetota</taxon>
        <taxon>Actinomycetes</taxon>
        <taxon>Mycobacteriales</taxon>
        <taxon>Nocardiaceae</taxon>
        <taxon>Nocardia</taxon>
    </lineage>
</organism>
<accession>A0ABV8DXY1</accession>
<evidence type="ECO:0000313" key="2">
    <source>
        <dbReference type="EMBL" id="MFC3964823.1"/>
    </source>
</evidence>